<evidence type="ECO:0000256" key="8">
    <source>
        <dbReference type="ARBA" id="ARBA00025737"/>
    </source>
</evidence>
<keyword evidence="2 12" id="KW-0575">Peroxidase</keyword>
<dbReference type="RefSeq" id="WP_164319673.1">
    <property type="nucleotide sequence ID" value="NZ_JAAGLU010000029.1"/>
</dbReference>
<proteinExistence type="inferred from homology"/>
<organism evidence="12">
    <name type="scientific">Streptomyces sp. SID12501</name>
    <dbReference type="NCBI Taxonomy" id="2706042"/>
    <lineage>
        <taxon>Bacteria</taxon>
        <taxon>Bacillati</taxon>
        <taxon>Actinomycetota</taxon>
        <taxon>Actinomycetes</taxon>
        <taxon>Kitasatosporales</taxon>
        <taxon>Streptomycetaceae</taxon>
        <taxon>Streptomyces</taxon>
    </lineage>
</organism>
<dbReference type="AlphaFoldDB" id="A0A6B3C0C4"/>
<dbReference type="InterPro" id="IPR048327">
    <property type="entry name" value="Dyp_perox_N"/>
</dbReference>
<dbReference type="InterPro" id="IPR048328">
    <property type="entry name" value="Dyp_perox_C"/>
</dbReference>
<name>A0A6B3C0C4_9ACTN</name>
<feature type="domain" description="Dyp-type peroxidase C-terminal" evidence="11">
    <location>
        <begin position="220"/>
        <end position="384"/>
    </location>
</feature>
<dbReference type="GO" id="GO:0004601">
    <property type="term" value="F:peroxidase activity"/>
    <property type="evidence" value="ECO:0007669"/>
    <property type="project" value="UniProtKB-KW"/>
</dbReference>
<dbReference type="PANTHER" id="PTHR30521">
    <property type="entry name" value="DEFERROCHELATASE/PEROXIDASE"/>
    <property type="match status" value="1"/>
</dbReference>
<keyword evidence="7" id="KW-0408">Iron</keyword>
<feature type="region of interest" description="Disordered" evidence="9">
    <location>
        <begin position="39"/>
        <end position="64"/>
    </location>
</feature>
<keyword evidence="5" id="KW-0732">Signal</keyword>
<evidence type="ECO:0000256" key="1">
    <source>
        <dbReference type="ARBA" id="ARBA00001970"/>
    </source>
</evidence>
<sequence>MTAHDAFPTPDGASAPARRDVLTRAVVLGTLAASASACSGDARSRPAAAGPPAFRFRGPRQAGVTTPQQTAALVTAYDLAPAVRGAGGVRALREVFGLWTRALAEALDGELPPPSPVQAKEIKEIGGAGKSRLTATVAIGPRLPRVLCVAAPPALRELPPFPDDRLDPAHGGGDLLLQLCADDPRVTAAAASALTRLAGDTLRPRWRQTGFLPPTPAGQTPRNLLGFKDGTENPTPEECERWVWSDDATFLVVRRVHIDVAGFAELGTNQQERIIGRHRASGAPLGRRHEHDDVDIFAKTPQGRYVIPLRSHVRAASPRLDAGARMLRRGYSYDAGPDDRGLLFLAFMRDPALFARVQHRMTATDELSRFTEHRGSAVAYVLPGALPGEDLGARLLA</sequence>
<protein>
    <submittedName>
        <fullName evidence="12">Dyp-type peroxidase</fullName>
    </submittedName>
</protein>
<dbReference type="GO" id="GO:0020037">
    <property type="term" value="F:heme binding"/>
    <property type="evidence" value="ECO:0007669"/>
    <property type="project" value="InterPro"/>
</dbReference>
<keyword evidence="6" id="KW-0560">Oxidoreductase</keyword>
<dbReference type="PROSITE" id="PS51404">
    <property type="entry name" value="DYP_PEROXIDASE"/>
    <property type="match status" value="1"/>
</dbReference>
<evidence type="ECO:0000256" key="3">
    <source>
        <dbReference type="ARBA" id="ARBA00022617"/>
    </source>
</evidence>
<feature type="domain" description="Dyp-type peroxidase N-terminal" evidence="10">
    <location>
        <begin position="61"/>
        <end position="211"/>
    </location>
</feature>
<dbReference type="EMBL" id="JAAGLU010000029">
    <property type="protein sequence ID" value="NEC90089.1"/>
    <property type="molecule type" value="Genomic_DNA"/>
</dbReference>
<evidence type="ECO:0000313" key="12">
    <source>
        <dbReference type="EMBL" id="NEC90089.1"/>
    </source>
</evidence>
<dbReference type="SUPFAM" id="SSF54909">
    <property type="entry name" value="Dimeric alpha+beta barrel"/>
    <property type="match status" value="1"/>
</dbReference>
<dbReference type="InterPro" id="IPR011008">
    <property type="entry name" value="Dimeric_a/b-barrel"/>
</dbReference>
<dbReference type="Pfam" id="PF20628">
    <property type="entry name" value="Dyp_perox_C"/>
    <property type="match status" value="1"/>
</dbReference>
<comment type="cofactor">
    <cofactor evidence="1">
        <name>heme b</name>
        <dbReference type="ChEBI" id="CHEBI:60344"/>
    </cofactor>
</comment>
<evidence type="ECO:0000259" key="10">
    <source>
        <dbReference type="Pfam" id="PF04261"/>
    </source>
</evidence>
<evidence type="ECO:0000256" key="9">
    <source>
        <dbReference type="SAM" id="MobiDB-lite"/>
    </source>
</evidence>
<dbReference type="GO" id="GO:0005829">
    <property type="term" value="C:cytosol"/>
    <property type="evidence" value="ECO:0007669"/>
    <property type="project" value="TreeGrafter"/>
</dbReference>
<evidence type="ECO:0000256" key="5">
    <source>
        <dbReference type="ARBA" id="ARBA00022729"/>
    </source>
</evidence>
<evidence type="ECO:0000256" key="7">
    <source>
        <dbReference type="ARBA" id="ARBA00023004"/>
    </source>
</evidence>
<evidence type="ECO:0000256" key="4">
    <source>
        <dbReference type="ARBA" id="ARBA00022723"/>
    </source>
</evidence>
<comment type="caution">
    <text evidence="12">The sequence shown here is derived from an EMBL/GenBank/DDBJ whole genome shotgun (WGS) entry which is preliminary data.</text>
</comment>
<dbReference type="PROSITE" id="PS51318">
    <property type="entry name" value="TAT"/>
    <property type="match status" value="1"/>
</dbReference>
<dbReference type="NCBIfam" id="TIGR01413">
    <property type="entry name" value="Dyp_perox_fam"/>
    <property type="match status" value="1"/>
</dbReference>
<keyword evidence="3" id="KW-0349">Heme</keyword>
<dbReference type="InterPro" id="IPR006311">
    <property type="entry name" value="TAT_signal"/>
</dbReference>
<feature type="compositionally biased region" description="Low complexity" evidence="9">
    <location>
        <begin position="45"/>
        <end position="60"/>
    </location>
</feature>
<evidence type="ECO:0000256" key="6">
    <source>
        <dbReference type="ARBA" id="ARBA00023002"/>
    </source>
</evidence>
<comment type="similarity">
    <text evidence="8">Belongs to the DyP-type peroxidase family.</text>
</comment>
<keyword evidence="4" id="KW-0479">Metal-binding</keyword>
<accession>A0A6B3C0C4</accession>
<dbReference type="InterPro" id="IPR006314">
    <property type="entry name" value="Dyp_peroxidase"/>
</dbReference>
<dbReference type="PANTHER" id="PTHR30521:SF4">
    <property type="entry name" value="DEFERROCHELATASE"/>
    <property type="match status" value="1"/>
</dbReference>
<reference evidence="12" key="1">
    <citation type="submission" date="2020-01" db="EMBL/GenBank/DDBJ databases">
        <title>Insect and environment-associated Actinomycetes.</title>
        <authorList>
            <person name="Currrie C."/>
            <person name="Chevrette M."/>
            <person name="Carlson C."/>
            <person name="Stubbendieck R."/>
            <person name="Wendt-Pienkowski E."/>
        </authorList>
    </citation>
    <scope>NUCLEOTIDE SEQUENCE</scope>
    <source>
        <strain evidence="12">SID12501</strain>
    </source>
</reference>
<evidence type="ECO:0000259" key="11">
    <source>
        <dbReference type="Pfam" id="PF20628"/>
    </source>
</evidence>
<dbReference type="Pfam" id="PF04261">
    <property type="entry name" value="Dyp_perox_N"/>
    <property type="match status" value="1"/>
</dbReference>
<gene>
    <name evidence="12" type="ORF">G3I71_30780</name>
</gene>
<dbReference type="GO" id="GO:0046872">
    <property type="term" value="F:metal ion binding"/>
    <property type="evidence" value="ECO:0007669"/>
    <property type="project" value="UniProtKB-KW"/>
</dbReference>
<evidence type="ECO:0000256" key="2">
    <source>
        <dbReference type="ARBA" id="ARBA00022559"/>
    </source>
</evidence>